<reference evidence="1" key="1">
    <citation type="submission" date="2021-01" db="EMBL/GenBank/DDBJ databases">
        <authorList>
            <person name="Zahm M."/>
            <person name="Roques C."/>
            <person name="Cabau C."/>
            <person name="Klopp C."/>
            <person name="Donnadieu C."/>
            <person name="Jouanno E."/>
            <person name="Lampietro C."/>
            <person name="Louis A."/>
            <person name="Herpin A."/>
            <person name="Echchiki A."/>
            <person name="Berthelot C."/>
            <person name="Parey E."/>
            <person name="Roest-Crollius H."/>
            <person name="Braasch I."/>
            <person name="Postlethwait J."/>
            <person name="Bobe J."/>
            <person name="Montfort J."/>
            <person name="Bouchez O."/>
            <person name="Begum T."/>
            <person name="Mejri S."/>
            <person name="Adams A."/>
            <person name="Chen W.-J."/>
            <person name="Guiguen Y."/>
        </authorList>
    </citation>
    <scope>NUCLEOTIDE SEQUENCE</scope>
    <source>
        <tissue evidence="1">Blood</tissue>
    </source>
</reference>
<comment type="caution">
    <text evidence="1">The sequence shown here is derived from an EMBL/GenBank/DDBJ whole genome shotgun (WGS) entry which is preliminary data.</text>
</comment>
<keyword evidence="2" id="KW-1185">Reference proteome</keyword>
<dbReference type="AlphaFoldDB" id="A0A8T3DWN2"/>
<sequence>MFLQVGTSKKCDACQVNGVQVSFSWALARTFEFELVGMRKNKPFASIVFFHLEVSYMAKGQKYVRDVHLLTCPSPSNISLSLSHSLSSSAPCSLSSCSHRWRRLVCRPVVLSDQGNHTSPLPTPRCERKNKMGFNHLSNGSEVNTCLTVCFHMFLMAINVKLHSLWVCRYQV</sequence>
<protein>
    <submittedName>
        <fullName evidence="1">Uncharacterized protein</fullName>
    </submittedName>
</protein>
<proteinExistence type="predicted"/>
<name>A0A8T3DWN2_9TELE</name>
<accession>A0A8T3DWN2</accession>
<gene>
    <name evidence="1" type="ORF">AGOR_G00053500</name>
</gene>
<organism evidence="1 2">
    <name type="scientific">Albula goreensis</name>
    <dbReference type="NCBI Taxonomy" id="1534307"/>
    <lineage>
        <taxon>Eukaryota</taxon>
        <taxon>Metazoa</taxon>
        <taxon>Chordata</taxon>
        <taxon>Craniata</taxon>
        <taxon>Vertebrata</taxon>
        <taxon>Euteleostomi</taxon>
        <taxon>Actinopterygii</taxon>
        <taxon>Neopterygii</taxon>
        <taxon>Teleostei</taxon>
        <taxon>Albuliformes</taxon>
        <taxon>Albulidae</taxon>
        <taxon>Albula</taxon>
    </lineage>
</organism>
<dbReference type="EMBL" id="JAERUA010000004">
    <property type="protein sequence ID" value="KAI1900790.1"/>
    <property type="molecule type" value="Genomic_DNA"/>
</dbReference>
<evidence type="ECO:0000313" key="1">
    <source>
        <dbReference type="EMBL" id="KAI1900790.1"/>
    </source>
</evidence>
<evidence type="ECO:0000313" key="2">
    <source>
        <dbReference type="Proteomes" id="UP000829720"/>
    </source>
</evidence>
<dbReference type="Proteomes" id="UP000829720">
    <property type="component" value="Unassembled WGS sequence"/>
</dbReference>